<protein>
    <recommendedName>
        <fullName evidence="6">Receptor ligand binding region domain-containing protein</fullName>
    </recommendedName>
</protein>
<feature type="non-terminal residue" evidence="7">
    <location>
        <position position="1"/>
    </location>
</feature>
<gene>
    <name evidence="7" type="ORF">PODLI_1B024291</name>
</gene>
<proteinExistence type="predicted"/>
<keyword evidence="4 5" id="KW-0472">Membrane</keyword>
<dbReference type="InterPro" id="IPR000068">
    <property type="entry name" value="GPCR_3_Ca_sens_rcpt-rel"/>
</dbReference>
<dbReference type="InterPro" id="IPR028082">
    <property type="entry name" value="Peripla_BP_I"/>
</dbReference>
<dbReference type="AlphaFoldDB" id="A0AA35PKC8"/>
<dbReference type="InterPro" id="IPR001828">
    <property type="entry name" value="ANF_lig-bd_rcpt"/>
</dbReference>
<feature type="domain" description="Receptor ligand binding region" evidence="6">
    <location>
        <begin position="3"/>
        <end position="316"/>
    </location>
</feature>
<feature type="transmembrane region" description="Helical" evidence="5">
    <location>
        <begin position="107"/>
        <end position="128"/>
    </location>
</feature>
<keyword evidence="3 5" id="KW-1133">Transmembrane helix</keyword>
<comment type="subcellular location">
    <subcellularLocation>
        <location evidence="1">Membrane</location>
    </subcellularLocation>
</comment>
<keyword evidence="2 5" id="KW-0812">Transmembrane</keyword>
<evidence type="ECO:0000256" key="4">
    <source>
        <dbReference type="ARBA" id="ARBA00023136"/>
    </source>
</evidence>
<evidence type="ECO:0000256" key="1">
    <source>
        <dbReference type="ARBA" id="ARBA00004370"/>
    </source>
</evidence>
<evidence type="ECO:0000256" key="5">
    <source>
        <dbReference type="SAM" id="Phobius"/>
    </source>
</evidence>
<keyword evidence="8" id="KW-1185">Reference proteome</keyword>
<dbReference type="SUPFAM" id="SSF53822">
    <property type="entry name" value="Periplasmic binding protein-like I"/>
    <property type="match status" value="1"/>
</dbReference>
<accession>A0AA35PKC8</accession>
<evidence type="ECO:0000313" key="8">
    <source>
        <dbReference type="Proteomes" id="UP001178461"/>
    </source>
</evidence>
<evidence type="ECO:0000256" key="3">
    <source>
        <dbReference type="ARBA" id="ARBA00022989"/>
    </source>
</evidence>
<dbReference type="Pfam" id="PF01094">
    <property type="entry name" value="ANF_receptor"/>
    <property type="match status" value="1"/>
</dbReference>
<dbReference type="Gene3D" id="3.40.50.2300">
    <property type="match status" value="2"/>
</dbReference>
<dbReference type="PANTHER" id="PTHR24061:SF599">
    <property type="entry name" value="G-PROTEIN COUPLED RECEPTORS FAMILY 3 PROFILE DOMAIN-CONTAINING PROTEIN"/>
    <property type="match status" value="1"/>
</dbReference>
<feature type="transmembrane region" description="Helical" evidence="5">
    <location>
        <begin position="30"/>
        <end position="50"/>
    </location>
</feature>
<reference evidence="7" key="1">
    <citation type="submission" date="2022-12" db="EMBL/GenBank/DDBJ databases">
        <authorList>
            <person name="Alioto T."/>
            <person name="Alioto T."/>
            <person name="Gomez Garrido J."/>
        </authorList>
    </citation>
    <scope>NUCLEOTIDE SEQUENCE</scope>
</reference>
<evidence type="ECO:0000313" key="7">
    <source>
        <dbReference type="EMBL" id="CAI5791319.1"/>
    </source>
</evidence>
<dbReference type="FunFam" id="3.40.50.2300:FF:000024">
    <property type="entry name" value="Vomeronasal 2, receptor 73"/>
    <property type="match status" value="1"/>
</dbReference>
<dbReference type="EMBL" id="OX395138">
    <property type="protein sequence ID" value="CAI5791319.1"/>
    <property type="molecule type" value="Genomic_DNA"/>
</dbReference>
<feature type="non-terminal residue" evidence="7">
    <location>
        <position position="357"/>
    </location>
</feature>
<sequence length="357" mass="40859">LAYGSFSKQKIHTTQIPSFYRLVPNESQQYMGIIWLLQYFGWTWIGLLPVDNNNGEFFLQTLEPLFYKYGICSAFIQRVQQVFHLDDEEKISNIATNFHIFYTDNKITTFIVYGDSLIAAWLIMIVVTGNKNNVSLRKVWILTTQVDVILTGLQGNWDISVFQGAISFTIHSKEIAGFKEFLQTIKPYGTQKDGFLKDFWEQAFDCIFANSSVPTVVGETCTGVEKLENLPAPNFELLMTGHSYRMYNGVYAVAHALHDMNLSRSKQRTNGKQLQDLQPWQLHHFLEYIAFNNSAGETFSFNAEREMGGGVDIMNIVTFPNNSFQRVKVGWIDPDVPGGRELIIHEDMIAWHSGFNQ</sequence>
<organism evidence="7 8">
    <name type="scientific">Podarcis lilfordi</name>
    <name type="common">Lilford's wall lizard</name>
    <dbReference type="NCBI Taxonomy" id="74358"/>
    <lineage>
        <taxon>Eukaryota</taxon>
        <taxon>Metazoa</taxon>
        <taxon>Chordata</taxon>
        <taxon>Craniata</taxon>
        <taxon>Vertebrata</taxon>
        <taxon>Euteleostomi</taxon>
        <taxon>Lepidosauria</taxon>
        <taxon>Squamata</taxon>
        <taxon>Bifurcata</taxon>
        <taxon>Unidentata</taxon>
        <taxon>Episquamata</taxon>
        <taxon>Laterata</taxon>
        <taxon>Lacertibaenia</taxon>
        <taxon>Lacertidae</taxon>
        <taxon>Podarcis</taxon>
    </lineage>
</organism>
<dbReference type="GO" id="GO:0004930">
    <property type="term" value="F:G protein-coupled receptor activity"/>
    <property type="evidence" value="ECO:0007669"/>
    <property type="project" value="InterPro"/>
</dbReference>
<dbReference type="GO" id="GO:0005886">
    <property type="term" value="C:plasma membrane"/>
    <property type="evidence" value="ECO:0007669"/>
    <property type="project" value="TreeGrafter"/>
</dbReference>
<evidence type="ECO:0000256" key="2">
    <source>
        <dbReference type="ARBA" id="ARBA00022692"/>
    </source>
</evidence>
<dbReference type="Proteomes" id="UP001178461">
    <property type="component" value="Chromosome 13"/>
</dbReference>
<dbReference type="PANTHER" id="PTHR24061">
    <property type="entry name" value="CALCIUM-SENSING RECEPTOR-RELATED"/>
    <property type="match status" value="1"/>
</dbReference>
<evidence type="ECO:0000259" key="6">
    <source>
        <dbReference type="Pfam" id="PF01094"/>
    </source>
</evidence>
<name>A0AA35PKC8_9SAUR</name>